<name>A0ABT5XDZ7_9EURY</name>
<dbReference type="EMBL" id="JARFPL010000011">
    <property type="protein sequence ID" value="MDF0592936.1"/>
    <property type="molecule type" value="Genomic_DNA"/>
</dbReference>
<comment type="similarity">
    <text evidence="1">Belongs to the isocitrate and isopropylmalate dehydrogenases family.</text>
</comment>
<proteinExistence type="inferred from homology"/>
<feature type="domain" description="Isopropylmalate dehydrogenase-like" evidence="3">
    <location>
        <begin position="9"/>
        <end position="319"/>
    </location>
</feature>
<organism evidence="4 5">
    <name type="scientific">Candidatus Methanocrinis alkalitolerans</name>
    <dbReference type="NCBI Taxonomy" id="3033395"/>
    <lineage>
        <taxon>Archaea</taxon>
        <taxon>Methanobacteriati</taxon>
        <taxon>Methanobacteriota</taxon>
        <taxon>Stenosarchaea group</taxon>
        <taxon>Methanomicrobia</taxon>
        <taxon>Methanotrichales</taxon>
        <taxon>Methanotrichaceae</taxon>
        <taxon>Methanocrinis</taxon>
    </lineage>
</organism>
<dbReference type="Pfam" id="PF00180">
    <property type="entry name" value="Iso_dh"/>
    <property type="match status" value="1"/>
</dbReference>
<dbReference type="Gene3D" id="3.40.718.10">
    <property type="entry name" value="Isopropylmalate Dehydrogenase"/>
    <property type="match status" value="1"/>
</dbReference>
<accession>A0ABT5XDZ7</accession>
<protein>
    <submittedName>
        <fullName evidence="4">Isocitrate/isopropylmalate dehydrogenase family protein</fullName>
    </submittedName>
</protein>
<dbReference type="SUPFAM" id="SSF53659">
    <property type="entry name" value="Isocitrate/Isopropylmalate dehydrogenase-like"/>
    <property type="match status" value="1"/>
</dbReference>
<evidence type="ECO:0000256" key="1">
    <source>
        <dbReference type="ARBA" id="ARBA00007769"/>
    </source>
</evidence>
<dbReference type="SMART" id="SM01329">
    <property type="entry name" value="Iso_dh"/>
    <property type="match status" value="1"/>
</dbReference>
<dbReference type="PROSITE" id="PS00470">
    <property type="entry name" value="IDH_IMDH"/>
    <property type="match status" value="1"/>
</dbReference>
<reference evidence="4 5" key="1">
    <citation type="submission" date="2023-03" db="EMBL/GenBank/DDBJ databases">
        <title>Whole genome sequencing of Methanotrichaceae archaeon M04Ac.</title>
        <authorList>
            <person name="Khomyakova M.A."/>
            <person name="Merkel A.Y."/>
            <person name="Slobodkin A.I."/>
        </authorList>
    </citation>
    <scope>NUCLEOTIDE SEQUENCE [LARGE SCALE GENOMIC DNA]</scope>
    <source>
        <strain evidence="4 5">M04Ac</strain>
    </source>
</reference>
<keyword evidence="5" id="KW-1185">Reference proteome</keyword>
<dbReference type="PANTHER" id="PTHR11835">
    <property type="entry name" value="DECARBOXYLATING DEHYDROGENASES-ISOCITRATE, ISOPROPYLMALATE, TARTRATE"/>
    <property type="match status" value="1"/>
</dbReference>
<keyword evidence="2" id="KW-0560">Oxidoreductase</keyword>
<evidence type="ECO:0000313" key="4">
    <source>
        <dbReference type="EMBL" id="MDF0592936.1"/>
    </source>
</evidence>
<dbReference type="InterPro" id="IPR019818">
    <property type="entry name" value="IsoCit/isopropylmalate_DH_CS"/>
</dbReference>
<evidence type="ECO:0000256" key="2">
    <source>
        <dbReference type="ARBA" id="ARBA00023002"/>
    </source>
</evidence>
<evidence type="ECO:0000313" key="5">
    <source>
        <dbReference type="Proteomes" id="UP001215956"/>
    </source>
</evidence>
<dbReference type="RefSeq" id="WP_316968642.1">
    <property type="nucleotide sequence ID" value="NZ_JARFPL010000011.1"/>
</dbReference>
<comment type="caution">
    <text evidence="4">The sequence shown here is derived from an EMBL/GenBank/DDBJ whole genome shotgun (WGS) entry which is preliminary data.</text>
</comment>
<sequence length="324" mass="35250">MSFRGAKKRVALVEGDGVGPEVIEAALAVLEAVGAEIELVPVELGYRRWKRTGKAMAEEDLDLIKSCSCVLFGAITTPPDPEYRSVLLALRKGLDLYANIRPFSAEGIDLVIVRENTEGLYSGVEKLDEEEATTLRVITQRGSLRIAERACAIASKRERLTIVHKSNVLKSDNLFLRICAQTAQRWEVPFDDMLVDSAGYNLVINPKRFDVIVTTNLFGDILSDVAAGVIGGLGLCPSANLGDRYALFEPIHGSAPDIAGKGIANPVGAVRSAAMMLEWFGEVDKARMVEEAVDWTLSRGIKTPDLGGRYSTRDLAEAMVSRLI</sequence>
<dbReference type="Proteomes" id="UP001215956">
    <property type="component" value="Unassembled WGS sequence"/>
</dbReference>
<dbReference type="PANTHER" id="PTHR11835:SF34">
    <property type="entry name" value="ISOCITRATE DEHYDROGENASE [NAD] SUBUNIT ALPHA, MITOCHONDRIAL"/>
    <property type="match status" value="1"/>
</dbReference>
<evidence type="ECO:0000259" key="3">
    <source>
        <dbReference type="SMART" id="SM01329"/>
    </source>
</evidence>
<dbReference type="InterPro" id="IPR024084">
    <property type="entry name" value="IsoPropMal-DH-like_dom"/>
</dbReference>
<gene>
    <name evidence="4" type="ORF">P0O24_05000</name>
</gene>